<dbReference type="SMART" id="SM00387">
    <property type="entry name" value="HATPase_c"/>
    <property type="match status" value="1"/>
</dbReference>
<proteinExistence type="predicted"/>
<sequence length="388" mass="44226">MFSPSFAQHRISTEFNQELLDLVMPATIIVNEDGVVIGSAGRFAELLDWFDFFDESQQTDMMLRLCVWVNENFVQQKAKQTFVFQDSNTENPTFWEFRVELTTNNRGSFFISLMPFVTSQATVDPSSPTLEDKEVDGLREQVKYYSTFAYSSAHDLKAPLHQLEGLLTILEHDYPFLSESSPFTRIVDSVKNLEFKIKGMLEMFKLEQKFTEAPVKKLSLMKCTSFVESNLSSLIEQCKPQIVYTLRKDEIVFNELCLEIVIQNVLSNAIKYSEGINAKISVKSRMVGEYLLLKISDNGMGFDVEKNQDKIAKPFSRFTDKKEGSGVGLYMVKSIMERGGGRMDITSKVGRGTEVSLYFKQALDRKSAPEVLDKVALRMSNINKEVHI</sequence>
<dbReference type="Proteomes" id="UP001354989">
    <property type="component" value="Plasmid pPP3"/>
</dbReference>
<dbReference type="Gene3D" id="3.30.565.10">
    <property type="entry name" value="Histidine kinase-like ATPase, C-terminal domain"/>
    <property type="match status" value="1"/>
</dbReference>
<keyword evidence="10" id="KW-1185">Reference proteome</keyword>
<dbReference type="EC" id="2.7.13.3" evidence="2"/>
<dbReference type="Pfam" id="PF02518">
    <property type="entry name" value="HATPase_c"/>
    <property type="match status" value="1"/>
</dbReference>
<keyword evidence="6" id="KW-0067">ATP-binding</keyword>
<dbReference type="Gene3D" id="1.10.287.130">
    <property type="match status" value="1"/>
</dbReference>
<dbReference type="InterPro" id="IPR036097">
    <property type="entry name" value="HisK_dim/P_sf"/>
</dbReference>
<protein>
    <recommendedName>
        <fullName evidence="2">histidine kinase</fullName>
        <ecNumber evidence="2">2.7.13.3</ecNumber>
    </recommendedName>
</protein>
<dbReference type="PROSITE" id="PS50109">
    <property type="entry name" value="HIS_KIN"/>
    <property type="match status" value="1"/>
</dbReference>
<name>A0ABN6LF75_9BACT</name>
<evidence type="ECO:0000256" key="2">
    <source>
        <dbReference type="ARBA" id="ARBA00012438"/>
    </source>
</evidence>
<dbReference type="EMBL" id="AP025295">
    <property type="protein sequence ID" value="BDD01641.1"/>
    <property type="molecule type" value="Genomic_DNA"/>
</dbReference>
<dbReference type="SUPFAM" id="SSF47384">
    <property type="entry name" value="Homodimeric domain of signal transducing histidine kinase"/>
    <property type="match status" value="1"/>
</dbReference>
<gene>
    <name evidence="9" type="ORF">PEPS_39210</name>
</gene>
<geneLocation type="plasmid" evidence="9 10">
    <name>pPP3</name>
</geneLocation>
<dbReference type="SUPFAM" id="SSF55874">
    <property type="entry name" value="ATPase domain of HSP90 chaperone/DNA topoisomerase II/histidine kinase"/>
    <property type="match status" value="1"/>
</dbReference>
<evidence type="ECO:0000259" key="8">
    <source>
        <dbReference type="PROSITE" id="PS50109"/>
    </source>
</evidence>
<comment type="catalytic activity">
    <reaction evidence="1">
        <text>ATP + protein L-histidine = ADP + protein N-phospho-L-histidine.</text>
        <dbReference type="EC" id="2.7.13.3"/>
    </reaction>
</comment>
<dbReference type="RefSeq" id="WP_338399057.1">
    <property type="nucleotide sequence ID" value="NZ_AP025295.1"/>
</dbReference>
<keyword evidence="5" id="KW-0418">Kinase</keyword>
<dbReference type="PRINTS" id="PR00344">
    <property type="entry name" value="BCTRLSENSOR"/>
</dbReference>
<evidence type="ECO:0000256" key="3">
    <source>
        <dbReference type="ARBA" id="ARBA00022679"/>
    </source>
</evidence>
<dbReference type="InterPro" id="IPR050351">
    <property type="entry name" value="BphY/WalK/GraS-like"/>
</dbReference>
<reference evidence="9 10" key="1">
    <citation type="submission" date="2021-12" db="EMBL/GenBank/DDBJ databases">
        <title>Genome sequencing of bacteria with rrn-lacking chromosome and rrn-plasmid.</title>
        <authorList>
            <person name="Anda M."/>
            <person name="Iwasaki W."/>
        </authorList>
    </citation>
    <scope>NUCLEOTIDE SEQUENCE [LARGE SCALE GENOMIC DNA]</scope>
    <source>
        <strain evidence="9 10">NBRC 101262</strain>
        <plasmid evidence="9 10">pPP3</plasmid>
    </source>
</reference>
<keyword evidence="7" id="KW-0902">Two-component regulatory system</keyword>
<evidence type="ECO:0000256" key="6">
    <source>
        <dbReference type="ARBA" id="ARBA00022840"/>
    </source>
</evidence>
<keyword evidence="4" id="KW-0547">Nucleotide-binding</keyword>
<dbReference type="PANTHER" id="PTHR42878:SF7">
    <property type="entry name" value="SENSOR HISTIDINE KINASE GLRK"/>
    <property type="match status" value="1"/>
</dbReference>
<evidence type="ECO:0000256" key="7">
    <source>
        <dbReference type="ARBA" id="ARBA00023012"/>
    </source>
</evidence>
<dbReference type="InterPro" id="IPR036890">
    <property type="entry name" value="HATPase_C_sf"/>
</dbReference>
<evidence type="ECO:0000313" key="10">
    <source>
        <dbReference type="Proteomes" id="UP001354989"/>
    </source>
</evidence>
<keyword evidence="9" id="KW-0614">Plasmid</keyword>
<organism evidence="9 10">
    <name type="scientific">Persicobacter psychrovividus</name>
    <dbReference type="NCBI Taxonomy" id="387638"/>
    <lineage>
        <taxon>Bacteria</taxon>
        <taxon>Pseudomonadati</taxon>
        <taxon>Bacteroidota</taxon>
        <taxon>Cytophagia</taxon>
        <taxon>Cytophagales</taxon>
        <taxon>Persicobacteraceae</taxon>
        <taxon>Persicobacter</taxon>
    </lineage>
</organism>
<dbReference type="CDD" id="cd00075">
    <property type="entry name" value="HATPase"/>
    <property type="match status" value="1"/>
</dbReference>
<dbReference type="PANTHER" id="PTHR42878">
    <property type="entry name" value="TWO-COMPONENT HISTIDINE KINASE"/>
    <property type="match status" value="1"/>
</dbReference>
<evidence type="ECO:0000256" key="4">
    <source>
        <dbReference type="ARBA" id="ARBA00022741"/>
    </source>
</evidence>
<dbReference type="InterPro" id="IPR003594">
    <property type="entry name" value="HATPase_dom"/>
</dbReference>
<dbReference type="InterPro" id="IPR005467">
    <property type="entry name" value="His_kinase_dom"/>
</dbReference>
<feature type="domain" description="Histidine kinase" evidence="8">
    <location>
        <begin position="151"/>
        <end position="363"/>
    </location>
</feature>
<dbReference type="InterPro" id="IPR004358">
    <property type="entry name" value="Sig_transdc_His_kin-like_C"/>
</dbReference>
<keyword evidence="3" id="KW-0808">Transferase</keyword>
<evidence type="ECO:0000256" key="1">
    <source>
        <dbReference type="ARBA" id="ARBA00000085"/>
    </source>
</evidence>
<evidence type="ECO:0000313" key="9">
    <source>
        <dbReference type="EMBL" id="BDD01641.1"/>
    </source>
</evidence>
<accession>A0ABN6LF75</accession>
<evidence type="ECO:0000256" key="5">
    <source>
        <dbReference type="ARBA" id="ARBA00022777"/>
    </source>
</evidence>